<reference evidence="1 2" key="1">
    <citation type="submission" date="2017-06" db="EMBL/GenBank/DDBJ databases">
        <title>Whole Genome Sequences of Colwellia marinimaniae MTCD1.</title>
        <authorList>
            <person name="Kusumoto H."/>
            <person name="Inoue M."/>
            <person name="Tanikawa K."/>
            <person name="Maeji H."/>
            <person name="Cameron J.H."/>
            <person name="Bartlett D.H."/>
        </authorList>
    </citation>
    <scope>NUCLEOTIDE SEQUENCE [LARGE SCALE GENOMIC DNA]</scope>
    <source>
        <strain evidence="1 2">MTCD1</strain>
    </source>
</reference>
<keyword evidence="2" id="KW-1185">Reference proteome</keyword>
<proteinExistence type="predicted"/>
<dbReference type="EMBL" id="BDQM01000011">
    <property type="protein sequence ID" value="GAW96115.1"/>
    <property type="molecule type" value="Genomic_DNA"/>
</dbReference>
<protein>
    <submittedName>
        <fullName evidence="1">Uncharacterized protein</fullName>
    </submittedName>
</protein>
<evidence type="ECO:0000313" key="1">
    <source>
        <dbReference type="EMBL" id="GAW96115.1"/>
    </source>
</evidence>
<sequence length="65" mass="7752">MKPAINLADLKYKYYTLNLDTGMTFIIDNFIISYAYHELDNYYQYFYSSHTIEQSCNSERAKGLF</sequence>
<gene>
    <name evidence="1" type="ORF">MTCD1_01725</name>
</gene>
<name>A0ABQ0MUS9_9GAMM</name>
<dbReference type="RefSeq" id="WP_143760098.1">
    <property type="nucleotide sequence ID" value="NZ_BDQM01000011.1"/>
</dbReference>
<evidence type="ECO:0000313" key="2">
    <source>
        <dbReference type="Proteomes" id="UP000197068"/>
    </source>
</evidence>
<dbReference type="Proteomes" id="UP000197068">
    <property type="component" value="Unassembled WGS sequence"/>
</dbReference>
<comment type="caution">
    <text evidence="1">The sequence shown here is derived from an EMBL/GenBank/DDBJ whole genome shotgun (WGS) entry which is preliminary data.</text>
</comment>
<accession>A0ABQ0MUS9</accession>
<organism evidence="1 2">
    <name type="scientific">Colwellia marinimaniae</name>
    <dbReference type="NCBI Taxonomy" id="1513592"/>
    <lineage>
        <taxon>Bacteria</taxon>
        <taxon>Pseudomonadati</taxon>
        <taxon>Pseudomonadota</taxon>
        <taxon>Gammaproteobacteria</taxon>
        <taxon>Alteromonadales</taxon>
        <taxon>Colwelliaceae</taxon>
        <taxon>Colwellia</taxon>
    </lineage>
</organism>